<dbReference type="AlphaFoldDB" id="A0A8H2NQH7"/>
<dbReference type="Proteomes" id="UP000325723">
    <property type="component" value="Unassembled WGS sequence"/>
</dbReference>
<dbReference type="EMBL" id="CABVIE010000005">
    <property type="protein sequence ID" value="VVO86075.1"/>
    <property type="molecule type" value="Genomic_DNA"/>
</dbReference>
<comment type="caution">
    <text evidence="1">The sequence shown here is derived from an EMBL/GenBank/DDBJ whole genome shotgun (WGS) entry which is preliminary data.</text>
</comment>
<sequence>MLLINMVYLLTNGFTPKQSVDGRQVVRTHETCIYLKALFYVAYSHK</sequence>
<proteinExistence type="predicted"/>
<reference evidence="1 2" key="1">
    <citation type="submission" date="2019-09" db="EMBL/GenBank/DDBJ databases">
        <authorList>
            <person name="Chandra G."/>
            <person name="Truman W A."/>
        </authorList>
    </citation>
    <scope>NUCLEOTIDE SEQUENCE [LARGE SCALE GENOMIC DNA]</scope>
    <source>
        <strain evidence="1">PS900</strain>
    </source>
</reference>
<evidence type="ECO:0000313" key="1">
    <source>
        <dbReference type="EMBL" id="VVO86075.1"/>
    </source>
</evidence>
<organism evidence="1 2">
    <name type="scientific">Pseudomonas fluorescens</name>
    <dbReference type="NCBI Taxonomy" id="294"/>
    <lineage>
        <taxon>Bacteria</taxon>
        <taxon>Pseudomonadati</taxon>
        <taxon>Pseudomonadota</taxon>
        <taxon>Gammaproteobacteria</taxon>
        <taxon>Pseudomonadales</taxon>
        <taxon>Pseudomonadaceae</taxon>
        <taxon>Pseudomonas</taxon>
    </lineage>
</organism>
<name>A0A8H2NQH7_PSEFL</name>
<gene>
    <name evidence="1" type="ORF">PS900_02075</name>
</gene>
<protein>
    <submittedName>
        <fullName evidence="1">Uncharacterized protein</fullName>
    </submittedName>
</protein>
<accession>A0A8H2NQH7</accession>
<evidence type="ECO:0000313" key="2">
    <source>
        <dbReference type="Proteomes" id="UP000325723"/>
    </source>
</evidence>